<organism evidence="4 5">
    <name type="scientific">Actinocorallia longicatena</name>
    <dbReference type="NCBI Taxonomy" id="111803"/>
    <lineage>
        <taxon>Bacteria</taxon>
        <taxon>Bacillati</taxon>
        <taxon>Actinomycetota</taxon>
        <taxon>Actinomycetes</taxon>
        <taxon>Streptosporangiales</taxon>
        <taxon>Thermomonosporaceae</taxon>
        <taxon>Actinocorallia</taxon>
    </lineage>
</organism>
<dbReference type="PROSITE" id="PS51762">
    <property type="entry name" value="GH16_2"/>
    <property type="match status" value="1"/>
</dbReference>
<proteinExistence type="inferred from homology"/>
<dbReference type="Gene3D" id="2.60.120.200">
    <property type="match status" value="1"/>
</dbReference>
<reference evidence="5" key="1">
    <citation type="journal article" date="2019" name="Int. J. Syst. Evol. Microbiol.">
        <title>The Global Catalogue of Microorganisms (GCM) 10K type strain sequencing project: providing services to taxonomists for standard genome sequencing and annotation.</title>
        <authorList>
            <consortium name="The Broad Institute Genomics Platform"/>
            <consortium name="The Broad Institute Genome Sequencing Center for Infectious Disease"/>
            <person name="Wu L."/>
            <person name="Ma J."/>
        </authorList>
    </citation>
    <scope>NUCLEOTIDE SEQUENCE [LARGE SCALE GENOMIC DNA]</scope>
    <source>
        <strain evidence="5">JCM 9377</strain>
    </source>
</reference>
<sequence>MTSVRTRVAVTAALATGALFATAGLQGVVAEGRSAERTVVPASATVKKTAVKKAAAKKKKAAPKWRLVWSDEFRGRKGVRPSTAKWFSQTGDRGGWGVGGLAYYDPAQAVQNGHGRLLITAKKNKTARKCWYGTCKYTSARLQTSGRFTQKYGRFAARIKFPTGKGIFPAFWLQNPNAKGGTKKYSEIDIAEVYGAHTNSILGAAHQKKKVKDTKKVFKKPLHARYHTYGVDWTPTEVTWWVDGKAYGRMKRYKGWSFNQPMQIIMNLQIGGNWQGPPNAATRFPAVMAVDYVRVYERASKK</sequence>
<keyword evidence="2" id="KW-0732">Signal</keyword>
<feature type="signal peptide" evidence="2">
    <location>
        <begin position="1"/>
        <end position="23"/>
    </location>
</feature>
<dbReference type="GO" id="GO:0016787">
    <property type="term" value="F:hydrolase activity"/>
    <property type="evidence" value="ECO:0007669"/>
    <property type="project" value="UniProtKB-KW"/>
</dbReference>
<dbReference type="InterPro" id="IPR000757">
    <property type="entry name" value="Beta-glucanase-like"/>
</dbReference>
<protein>
    <submittedName>
        <fullName evidence="4">Glycoside hydrolase family 16 protein</fullName>
    </submittedName>
</protein>
<evidence type="ECO:0000259" key="3">
    <source>
        <dbReference type="PROSITE" id="PS51762"/>
    </source>
</evidence>
<accession>A0ABP6QKX5</accession>
<evidence type="ECO:0000256" key="1">
    <source>
        <dbReference type="ARBA" id="ARBA00006865"/>
    </source>
</evidence>
<dbReference type="EMBL" id="BAAAUV010000028">
    <property type="protein sequence ID" value="GAA3235677.1"/>
    <property type="molecule type" value="Genomic_DNA"/>
</dbReference>
<gene>
    <name evidence="4" type="ORF">GCM10010468_69610</name>
</gene>
<dbReference type="CDD" id="cd08023">
    <property type="entry name" value="GH16_laminarinase_like"/>
    <property type="match status" value="1"/>
</dbReference>
<dbReference type="InterPro" id="IPR013320">
    <property type="entry name" value="ConA-like_dom_sf"/>
</dbReference>
<dbReference type="Pfam" id="PF00722">
    <property type="entry name" value="Glyco_hydro_16"/>
    <property type="match status" value="1"/>
</dbReference>
<dbReference type="PANTHER" id="PTHR10963">
    <property type="entry name" value="GLYCOSYL HYDROLASE-RELATED"/>
    <property type="match status" value="1"/>
</dbReference>
<dbReference type="RefSeq" id="WP_344837051.1">
    <property type="nucleotide sequence ID" value="NZ_BAAAUV010000028.1"/>
</dbReference>
<evidence type="ECO:0000313" key="5">
    <source>
        <dbReference type="Proteomes" id="UP001501237"/>
    </source>
</evidence>
<keyword evidence="4" id="KW-0378">Hydrolase</keyword>
<comment type="similarity">
    <text evidence="1">Belongs to the glycosyl hydrolase 16 family.</text>
</comment>
<dbReference type="InterPro" id="IPR050546">
    <property type="entry name" value="Glycosyl_Hydrlase_16"/>
</dbReference>
<keyword evidence="5" id="KW-1185">Reference proteome</keyword>
<dbReference type="SUPFAM" id="SSF49899">
    <property type="entry name" value="Concanavalin A-like lectins/glucanases"/>
    <property type="match status" value="1"/>
</dbReference>
<feature type="chain" id="PRO_5045750340" evidence="2">
    <location>
        <begin position="24"/>
        <end position="302"/>
    </location>
</feature>
<comment type="caution">
    <text evidence="4">The sequence shown here is derived from an EMBL/GenBank/DDBJ whole genome shotgun (WGS) entry which is preliminary data.</text>
</comment>
<dbReference type="Proteomes" id="UP001501237">
    <property type="component" value="Unassembled WGS sequence"/>
</dbReference>
<feature type="domain" description="GH16" evidence="3">
    <location>
        <begin position="33"/>
        <end position="301"/>
    </location>
</feature>
<name>A0ABP6QKX5_9ACTN</name>
<evidence type="ECO:0000313" key="4">
    <source>
        <dbReference type="EMBL" id="GAA3235677.1"/>
    </source>
</evidence>
<dbReference type="PANTHER" id="PTHR10963:SF55">
    <property type="entry name" value="GLYCOSIDE HYDROLASE FAMILY 16 PROTEIN"/>
    <property type="match status" value="1"/>
</dbReference>
<evidence type="ECO:0000256" key="2">
    <source>
        <dbReference type="SAM" id="SignalP"/>
    </source>
</evidence>